<dbReference type="InterPro" id="IPR032675">
    <property type="entry name" value="LRR_dom_sf"/>
</dbReference>
<evidence type="ECO:0000256" key="4">
    <source>
        <dbReference type="ARBA" id="ARBA00022729"/>
    </source>
</evidence>
<accession>A0A1J6J8G9</accession>
<dbReference type="PROSITE" id="PS50011">
    <property type="entry name" value="PROTEIN_KINASE_DOM"/>
    <property type="match status" value="1"/>
</dbReference>
<protein>
    <submittedName>
        <fullName evidence="13">Inactive leucine-rich repeat receptor-like protein kinase</fullName>
    </submittedName>
</protein>
<dbReference type="FunFam" id="1.10.510.10:FF:000431">
    <property type="entry name" value="Putative inactive leucine-rich repeat receptor-like protein kinase"/>
    <property type="match status" value="1"/>
</dbReference>
<evidence type="ECO:0000256" key="7">
    <source>
        <dbReference type="ARBA" id="ARBA00023136"/>
    </source>
</evidence>
<dbReference type="InterPro" id="IPR001245">
    <property type="entry name" value="Ser-Thr/Tyr_kinase_cat_dom"/>
</dbReference>
<evidence type="ECO:0000256" key="8">
    <source>
        <dbReference type="ARBA" id="ARBA00023170"/>
    </source>
</evidence>
<dbReference type="GO" id="GO:0005524">
    <property type="term" value="F:ATP binding"/>
    <property type="evidence" value="ECO:0007669"/>
    <property type="project" value="InterPro"/>
</dbReference>
<evidence type="ECO:0000256" key="3">
    <source>
        <dbReference type="ARBA" id="ARBA00022692"/>
    </source>
</evidence>
<keyword evidence="4 11" id="KW-0732">Signal</keyword>
<dbReference type="GO" id="GO:0004674">
    <property type="term" value="F:protein serine/threonine kinase activity"/>
    <property type="evidence" value="ECO:0007669"/>
    <property type="project" value="UniProtKB-EC"/>
</dbReference>
<dbReference type="STRING" id="49451.A0A1J6J8G9"/>
<proteinExistence type="predicted"/>
<dbReference type="EMBL" id="MJEQ01037183">
    <property type="protein sequence ID" value="OIT07115.1"/>
    <property type="molecule type" value="Genomic_DNA"/>
</dbReference>
<dbReference type="Proteomes" id="UP000187609">
    <property type="component" value="Unassembled WGS sequence"/>
</dbReference>
<keyword evidence="2" id="KW-0433">Leucine-rich repeat</keyword>
<dbReference type="FunFam" id="3.80.10.10:FF:000383">
    <property type="entry name" value="Leucine-rich repeat receptor protein kinase EMS1"/>
    <property type="match status" value="1"/>
</dbReference>
<dbReference type="SUPFAM" id="SSF52058">
    <property type="entry name" value="L domain-like"/>
    <property type="match status" value="1"/>
</dbReference>
<dbReference type="InterPro" id="IPR000719">
    <property type="entry name" value="Prot_kinase_dom"/>
</dbReference>
<keyword evidence="14" id="KW-1185">Reference proteome</keyword>
<dbReference type="Gene3D" id="1.10.510.10">
    <property type="entry name" value="Transferase(Phosphotransferase) domain 1"/>
    <property type="match status" value="1"/>
</dbReference>
<dbReference type="KEGG" id="nau:109226119"/>
<comment type="caution">
    <text evidence="13">The sequence shown here is derived from an EMBL/GenBank/DDBJ whole genome shotgun (WGS) entry which is preliminary data.</text>
</comment>
<evidence type="ECO:0000256" key="2">
    <source>
        <dbReference type="ARBA" id="ARBA00022614"/>
    </source>
</evidence>
<dbReference type="InterPro" id="IPR051824">
    <property type="entry name" value="LRR_Rcpt-Like_S/T_Kinase"/>
</dbReference>
<keyword evidence="7 10" id="KW-0472">Membrane</keyword>
<dbReference type="InterPro" id="IPR055414">
    <property type="entry name" value="LRR_R13L4/SHOC2-like"/>
</dbReference>
<keyword evidence="9" id="KW-0325">Glycoprotein</keyword>
<dbReference type="PANTHER" id="PTHR48006:SF82">
    <property type="entry name" value="CONCANAVALIN A-LIKE LECTIN_GLUCANASE DOMAIN-CONTAINING PROTEIN-RELATED"/>
    <property type="match status" value="1"/>
</dbReference>
<sequence length="778" mass="86310">MEIANSMQCSLLLLVFMVFLQFNYSHQFLESSQYEAIEKIKQLLNFPQDLSSWSDNTDFCNSEPNTALTLVCYDDNITQLHVSGYNWFPNLPQGFSTDTLFSNLALLPNLKVLSLVSLGLRGTLPKNIGLLSSLEIVNISSNFFYGEIPGEISYLKSLQTLILDDNKFTGQVPDWVGSLPSLSVLSFRNNSFYGSLPNSLSNLQTLRILSLSANNFSGQVPNFQNLSNLQVLDLESNNLGPNFPNVPKKLGSLVLRKNKFSLGVPKELTSCYQLKKLDISLNELVGPFLASILSLPSLSYLDISGNKLTGKLLKNVTCSQELSFVNLSSNYLTGELPACLHPSSGSKIVLFSGNCLWNREQWQHPYSFCHNEALAVSIEPHKEKVKGGNGKAVLASSMVGGFVGGIAIIGLAFVVVRREYAKKKASKTPQTKLILEKVSPAHTLKLLNDARYISETRKLGLLGAPPYRTFVLDELREATNNFDISNLIGAGSNGQIYKGRLTDGTAVAIRSIKMRKRHSVQSYTHQLGRISKIRYCHLVSTIGHCFDCYQDDSSVSRICIVFEFVPNGTLRGVISEANSAQKFTWTQRMGAALGIAKGIQFLHTGIVPGIFSNQLKITDVLLDQNLHVKISKYNLPLLIENRKMDTRFSSSGSKGNDGQRLINEEKNDVYDFGVILLEIIVGRTINTKNNIDVSKDILKVSLTADEIARRNIIDPAVQKECSDGSLRTLIELCIRCLSDEPSQRPSVEDLIWNLQFSAQVQDPWNRDTYGNQESPGHV</sequence>
<keyword evidence="5" id="KW-0677">Repeat</keyword>
<keyword evidence="8" id="KW-0675">Receptor</keyword>
<dbReference type="Pfam" id="PF23598">
    <property type="entry name" value="LRR_14"/>
    <property type="match status" value="1"/>
</dbReference>
<keyword evidence="3 10" id="KW-0812">Transmembrane</keyword>
<feature type="signal peptide" evidence="11">
    <location>
        <begin position="1"/>
        <end position="25"/>
    </location>
</feature>
<evidence type="ECO:0000256" key="6">
    <source>
        <dbReference type="ARBA" id="ARBA00022989"/>
    </source>
</evidence>
<dbReference type="PANTHER" id="PTHR48006">
    <property type="entry name" value="LEUCINE-RICH REPEAT-CONTAINING PROTEIN DDB_G0281931-RELATED"/>
    <property type="match status" value="1"/>
</dbReference>
<comment type="subcellular location">
    <subcellularLocation>
        <location evidence="1">Membrane</location>
        <topology evidence="1">Single-pass type I membrane protein</topology>
    </subcellularLocation>
</comment>
<dbReference type="SMR" id="A0A1J6J8G9"/>
<evidence type="ECO:0000259" key="12">
    <source>
        <dbReference type="PROSITE" id="PS50011"/>
    </source>
</evidence>
<gene>
    <name evidence="13" type="ORF">A4A49_33396</name>
</gene>
<feature type="chain" id="PRO_5009639598" evidence="11">
    <location>
        <begin position="26"/>
        <end position="778"/>
    </location>
</feature>
<organism evidence="13 14">
    <name type="scientific">Nicotiana attenuata</name>
    <name type="common">Coyote tobacco</name>
    <dbReference type="NCBI Taxonomy" id="49451"/>
    <lineage>
        <taxon>Eukaryota</taxon>
        <taxon>Viridiplantae</taxon>
        <taxon>Streptophyta</taxon>
        <taxon>Embryophyta</taxon>
        <taxon>Tracheophyta</taxon>
        <taxon>Spermatophyta</taxon>
        <taxon>Magnoliopsida</taxon>
        <taxon>eudicotyledons</taxon>
        <taxon>Gunneridae</taxon>
        <taxon>Pentapetalae</taxon>
        <taxon>asterids</taxon>
        <taxon>lamiids</taxon>
        <taxon>Solanales</taxon>
        <taxon>Solanaceae</taxon>
        <taxon>Nicotianoideae</taxon>
        <taxon>Nicotianeae</taxon>
        <taxon>Nicotiana</taxon>
    </lineage>
</organism>
<dbReference type="Gramene" id="OIT07115">
    <property type="protein sequence ID" value="OIT07115"/>
    <property type="gene ID" value="A4A49_33396"/>
</dbReference>
<feature type="domain" description="Protein kinase" evidence="12">
    <location>
        <begin position="482"/>
        <end position="765"/>
    </location>
</feature>
<name>A0A1J6J8G9_NICAT</name>
<keyword evidence="6 10" id="KW-1133">Transmembrane helix</keyword>
<dbReference type="OrthoDB" id="676979at2759"/>
<evidence type="ECO:0000313" key="13">
    <source>
        <dbReference type="EMBL" id="OIT07115.1"/>
    </source>
</evidence>
<evidence type="ECO:0000256" key="11">
    <source>
        <dbReference type="SAM" id="SignalP"/>
    </source>
</evidence>
<dbReference type="GO" id="GO:0016020">
    <property type="term" value="C:membrane"/>
    <property type="evidence" value="ECO:0007669"/>
    <property type="project" value="UniProtKB-SubCell"/>
</dbReference>
<dbReference type="Gene3D" id="3.30.200.20">
    <property type="entry name" value="Phosphorylase Kinase, domain 1"/>
    <property type="match status" value="1"/>
</dbReference>
<evidence type="ECO:0000256" key="1">
    <source>
        <dbReference type="ARBA" id="ARBA00004479"/>
    </source>
</evidence>
<dbReference type="Gene3D" id="3.80.10.10">
    <property type="entry name" value="Ribonuclease Inhibitor"/>
    <property type="match status" value="2"/>
</dbReference>
<feature type="transmembrane region" description="Helical" evidence="10">
    <location>
        <begin position="392"/>
        <end position="416"/>
    </location>
</feature>
<dbReference type="OMA" id="KNVTCSQ"/>
<dbReference type="Pfam" id="PF07714">
    <property type="entry name" value="PK_Tyr_Ser-Thr"/>
    <property type="match status" value="1"/>
</dbReference>
<dbReference type="AlphaFoldDB" id="A0A1J6J8G9"/>
<evidence type="ECO:0000256" key="9">
    <source>
        <dbReference type="ARBA" id="ARBA00023180"/>
    </source>
</evidence>
<dbReference type="InterPro" id="IPR011009">
    <property type="entry name" value="Kinase-like_dom_sf"/>
</dbReference>
<dbReference type="SUPFAM" id="SSF56112">
    <property type="entry name" value="Protein kinase-like (PK-like)"/>
    <property type="match status" value="1"/>
</dbReference>
<evidence type="ECO:0000256" key="10">
    <source>
        <dbReference type="SAM" id="Phobius"/>
    </source>
</evidence>
<reference evidence="13" key="1">
    <citation type="submission" date="2016-11" db="EMBL/GenBank/DDBJ databases">
        <title>The genome of Nicotiana attenuata.</title>
        <authorList>
            <person name="Xu S."/>
            <person name="Brockmoeller T."/>
            <person name="Gaquerel E."/>
            <person name="Navarro A."/>
            <person name="Kuhl H."/>
            <person name="Gase K."/>
            <person name="Ling Z."/>
            <person name="Zhou W."/>
            <person name="Kreitzer C."/>
            <person name="Stanke M."/>
            <person name="Tang H."/>
            <person name="Lyons E."/>
            <person name="Pandey P."/>
            <person name="Pandey S.P."/>
            <person name="Timmermann B."/>
            <person name="Baldwin I.T."/>
        </authorList>
    </citation>
    <scope>NUCLEOTIDE SEQUENCE [LARGE SCALE GENOMIC DNA]</scope>
    <source>
        <strain evidence="13">UT</strain>
    </source>
</reference>
<evidence type="ECO:0000313" key="14">
    <source>
        <dbReference type="Proteomes" id="UP000187609"/>
    </source>
</evidence>
<evidence type="ECO:0000256" key="5">
    <source>
        <dbReference type="ARBA" id="ARBA00022737"/>
    </source>
</evidence>